<keyword evidence="2" id="KW-0624">Polysaccharide degradation</keyword>
<sequence length="312" mass="34951">MSFASYAQPKHKENTSIGVDTIYLADPTIFLDKGIYYLYGTSSNKGFEVYQSTDLHKWTGPIGKNRGFALSKGESYGDKGFWAPQVFKKNGRFYMAYTANEHIAFAESDSPLGPFKQQIIKCLPSAGLQIDPFVFEDTNGKMYLYHVRLDHGNRIFVAELKLDFSDIVKETLKECITATEAWENTEKTTWPVTEGPTVLKKGNVYYLFYAANDFRNPDYAVGYATSNSPLGPWTKFQGNPIISKYNLGFNGTGHGDFVVDGKGNLQYVLHTHHSNTQVSPRATAIIAAKFVKQSDGSFALKVDPTSFRFLNQ</sequence>
<comment type="caution">
    <text evidence="9">The sequence shown here is derived from an EMBL/GenBank/DDBJ whole genome shotgun (WGS) entry which is preliminary data.</text>
</comment>
<dbReference type="EMBL" id="QGNZ01000005">
    <property type="protein sequence ID" value="PWS26089.1"/>
    <property type="molecule type" value="Genomic_DNA"/>
</dbReference>
<dbReference type="Proteomes" id="UP000245379">
    <property type="component" value="Unassembled WGS sequence"/>
</dbReference>
<dbReference type="SUPFAM" id="SSF75005">
    <property type="entry name" value="Arabinanase/levansucrase/invertase"/>
    <property type="match status" value="1"/>
</dbReference>
<name>A0A317EJ13_9SPHI</name>
<evidence type="ECO:0000256" key="3">
    <source>
        <dbReference type="ARBA" id="ARBA00022801"/>
    </source>
</evidence>
<evidence type="ECO:0000256" key="6">
    <source>
        <dbReference type="PIRSR" id="PIRSR606710-1"/>
    </source>
</evidence>
<keyword evidence="2" id="KW-0858">Xylan degradation</keyword>
<dbReference type="InterPro" id="IPR023296">
    <property type="entry name" value="Glyco_hydro_beta-prop_sf"/>
</dbReference>
<reference evidence="9 10" key="1">
    <citation type="submission" date="2018-05" db="EMBL/GenBank/DDBJ databases">
        <title>Pedobacter paludis sp. nov., isolated from wetland soil.</title>
        <authorList>
            <person name="Zhang Y."/>
            <person name="Wang G."/>
        </authorList>
    </citation>
    <scope>NUCLEOTIDE SEQUENCE [LARGE SCALE GENOMIC DNA]</scope>
    <source>
        <strain evidence="9 10">KCTC22721</strain>
    </source>
</reference>
<dbReference type="OrthoDB" id="3308423at2"/>
<gene>
    <name evidence="9" type="ORF">DHW03_18390</name>
</gene>
<feature type="site" description="Important for catalytic activity, responsible for pKa modulation of the active site Glu and correct orientation of both the proton donor and substrate" evidence="7">
    <location>
        <position position="131"/>
    </location>
</feature>
<evidence type="ECO:0000256" key="2">
    <source>
        <dbReference type="ARBA" id="ARBA00022651"/>
    </source>
</evidence>
<feature type="active site" description="Proton acceptor" evidence="6">
    <location>
        <position position="26"/>
    </location>
</feature>
<dbReference type="AlphaFoldDB" id="A0A317EJ13"/>
<evidence type="ECO:0000256" key="7">
    <source>
        <dbReference type="PIRSR" id="PIRSR606710-2"/>
    </source>
</evidence>
<evidence type="ECO:0000256" key="8">
    <source>
        <dbReference type="RuleBase" id="RU361187"/>
    </source>
</evidence>
<accession>A0A317EJ13</accession>
<comment type="similarity">
    <text evidence="1 8">Belongs to the glycosyl hydrolase 43 family.</text>
</comment>
<evidence type="ECO:0000256" key="5">
    <source>
        <dbReference type="ARBA" id="ARBA00023295"/>
    </source>
</evidence>
<dbReference type="PANTHER" id="PTHR43772">
    <property type="entry name" value="ENDO-1,4-BETA-XYLANASE"/>
    <property type="match status" value="1"/>
</dbReference>
<dbReference type="GO" id="GO:0004553">
    <property type="term" value="F:hydrolase activity, hydrolyzing O-glycosyl compounds"/>
    <property type="evidence" value="ECO:0007669"/>
    <property type="project" value="InterPro"/>
</dbReference>
<dbReference type="InterPro" id="IPR006710">
    <property type="entry name" value="Glyco_hydro_43"/>
</dbReference>
<evidence type="ECO:0000256" key="1">
    <source>
        <dbReference type="ARBA" id="ARBA00009865"/>
    </source>
</evidence>
<dbReference type="PANTHER" id="PTHR43772:SF2">
    <property type="entry name" value="PUTATIVE (AFU_ORTHOLOGUE AFUA_2G04480)-RELATED"/>
    <property type="match status" value="1"/>
</dbReference>
<keyword evidence="5 8" id="KW-0326">Glycosidase</keyword>
<protein>
    <submittedName>
        <fullName evidence="9">Beta-xylosidase</fullName>
    </submittedName>
</protein>
<dbReference type="GO" id="GO:0045493">
    <property type="term" value="P:xylan catabolic process"/>
    <property type="evidence" value="ECO:0007669"/>
    <property type="project" value="UniProtKB-KW"/>
</dbReference>
<dbReference type="Pfam" id="PF04616">
    <property type="entry name" value="Glyco_hydro_43"/>
    <property type="match status" value="1"/>
</dbReference>
<keyword evidence="10" id="KW-1185">Reference proteome</keyword>
<keyword evidence="3 8" id="KW-0378">Hydrolase</keyword>
<dbReference type="InterPro" id="IPR052176">
    <property type="entry name" value="Glycosyl_Hydrlase_43_Enz"/>
</dbReference>
<keyword evidence="4" id="KW-0119">Carbohydrate metabolism</keyword>
<evidence type="ECO:0000313" key="9">
    <source>
        <dbReference type="EMBL" id="PWS26089.1"/>
    </source>
</evidence>
<organism evidence="9 10">
    <name type="scientific">Pedobacter yonginense</name>
    <dbReference type="NCBI Taxonomy" id="651869"/>
    <lineage>
        <taxon>Bacteria</taxon>
        <taxon>Pseudomonadati</taxon>
        <taxon>Bacteroidota</taxon>
        <taxon>Sphingobacteriia</taxon>
        <taxon>Sphingobacteriales</taxon>
        <taxon>Sphingobacteriaceae</taxon>
        <taxon>Pedobacter</taxon>
    </lineage>
</organism>
<dbReference type="CDD" id="cd08991">
    <property type="entry name" value="GH43_HoAraf43-like"/>
    <property type="match status" value="1"/>
</dbReference>
<dbReference type="Gene3D" id="2.115.10.20">
    <property type="entry name" value="Glycosyl hydrolase domain, family 43"/>
    <property type="match status" value="1"/>
</dbReference>
<feature type="active site" description="Proton donor" evidence="6">
    <location>
        <position position="194"/>
    </location>
</feature>
<evidence type="ECO:0000313" key="10">
    <source>
        <dbReference type="Proteomes" id="UP000245379"/>
    </source>
</evidence>
<proteinExistence type="inferred from homology"/>
<evidence type="ECO:0000256" key="4">
    <source>
        <dbReference type="ARBA" id="ARBA00023277"/>
    </source>
</evidence>